<keyword evidence="1" id="KW-1133">Transmembrane helix</keyword>
<sequence>MSWLWRMVLVAVVTLVPGAFLLLVSYLATRTMWEHWRLAQQESLTSGVPVSFREVLATVHVKDLVQQARAAL</sequence>
<dbReference type="KEGG" id="mbd:MEBOL_000185"/>
<protein>
    <submittedName>
        <fullName evidence="2">Uncharacterized protein</fullName>
    </submittedName>
</protein>
<reference evidence="2 3" key="1">
    <citation type="submission" date="2017-06" db="EMBL/GenBank/DDBJ databases">
        <authorList>
            <person name="Kim H.J."/>
            <person name="Triplett B.A."/>
        </authorList>
    </citation>
    <scope>NUCLEOTIDE SEQUENCE [LARGE SCALE GENOMIC DNA]</scope>
    <source>
        <strain evidence="2 3">DSM 14713</strain>
    </source>
</reference>
<name>A0A250I6G3_9BACT</name>
<dbReference type="AlphaFoldDB" id="A0A250I6G3"/>
<dbReference type="OrthoDB" id="5521949at2"/>
<proteinExistence type="predicted"/>
<gene>
    <name evidence="2" type="ORF">MEBOL_000185</name>
</gene>
<keyword evidence="1" id="KW-0472">Membrane</keyword>
<organism evidence="2 3">
    <name type="scientific">Melittangium boletus DSM 14713</name>
    <dbReference type="NCBI Taxonomy" id="1294270"/>
    <lineage>
        <taxon>Bacteria</taxon>
        <taxon>Pseudomonadati</taxon>
        <taxon>Myxococcota</taxon>
        <taxon>Myxococcia</taxon>
        <taxon>Myxococcales</taxon>
        <taxon>Cystobacterineae</taxon>
        <taxon>Archangiaceae</taxon>
        <taxon>Melittangium</taxon>
    </lineage>
</organism>
<feature type="transmembrane region" description="Helical" evidence="1">
    <location>
        <begin position="6"/>
        <end position="28"/>
    </location>
</feature>
<dbReference type="Proteomes" id="UP000217289">
    <property type="component" value="Chromosome"/>
</dbReference>
<dbReference type="RefSeq" id="WP_095982491.1">
    <property type="nucleotide sequence ID" value="NZ_CP022163.1"/>
</dbReference>
<accession>A0A250I6G3</accession>
<evidence type="ECO:0000256" key="1">
    <source>
        <dbReference type="SAM" id="Phobius"/>
    </source>
</evidence>
<keyword evidence="3" id="KW-1185">Reference proteome</keyword>
<keyword evidence="1" id="KW-0812">Transmembrane</keyword>
<evidence type="ECO:0000313" key="3">
    <source>
        <dbReference type="Proteomes" id="UP000217289"/>
    </source>
</evidence>
<dbReference type="EMBL" id="CP022163">
    <property type="protein sequence ID" value="ATB26751.1"/>
    <property type="molecule type" value="Genomic_DNA"/>
</dbReference>
<evidence type="ECO:0000313" key="2">
    <source>
        <dbReference type="EMBL" id="ATB26751.1"/>
    </source>
</evidence>